<organism evidence="1">
    <name type="scientific">Lepeophtheirus salmonis</name>
    <name type="common">Salmon louse</name>
    <name type="synonym">Caligus salmonis</name>
    <dbReference type="NCBI Taxonomy" id="72036"/>
    <lineage>
        <taxon>Eukaryota</taxon>
        <taxon>Metazoa</taxon>
        <taxon>Ecdysozoa</taxon>
        <taxon>Arthropoda</taxon>
        <taxon>Crustacea</taxon>
        <taxon>Multicrustacea</taxon>
        <taxon>Hexanauplia</taxon>
        <taxon>Copepoda</taxon>
        <taxon>Siphonostomatoida</taxon>
        <taxon>Caligidae</taxon>
        <taxon>Lepeophtheirus</taxon>
    </lineage>
</organism>
<name>A0A0K2TP56_LEPSM</name>
<proteinExistence type="predicted"/>
<evidence type="ECO:0000313" key="1">
    <source>
        <dbReference type="EMBL" id="CDW27823.1"/>
    </source>
</evidence>
<reference evidence="1" key="1">
    <citation type="submission" date="2014-05" db="EMBL/GenBank/DDBJ databases">
        <authorList>
            <person name="Chronopoulou M."/>
        </authorList>
    </citation>
    <scope>NUCLEOTIDE SEQUENCE</scope>
    <source>
        <tissue evidence="1">Whole organism</tissue>
    </source>
</reference>
<accession>A0A0K2TP56</accession>
<sequence>IVLIISKVTSTYCSLTCIIIMPKKTCLFSWVSNNRGTDVWNNDFEDKSISYGFCDFSCPSRSLWQVIRHSKTFHHINNIIFKKHKTQGDEGELNGSSFNFDVAKLFVSFIISLNILDHLKFSKFIEKYSEELLQVDGSLTTWLGEVCQKYSNCQL</sequence>
<dbReference type="AlphaFoldDB" id="A0A0K2TP56"/>
<dbReference type="EMBL" id="HACA01010462">
    <property type="protein sequence ID" value="CDW27823.1"/>
    <property type="molecule type" value="Transcribed_RNA"/>
</dbReference>
<protein>
    <submittedName>
        <fullName evidence="1">Uncharacterized protein</fullName>
    </submittedName>
</protein>
<feature type="non-terminal residue" evidence="1">
    <location>
        <position position="1"/>
    </location>
</feature>